<evidence type="ECO:0000256" key="3">
    <source>
        <dbReference type="ARBA" id="ARBA00022989"/>
    </source>
</evidence>
<feature type="transmembrane region" description="Helical" evidence="5">
    <location>
        <begin position="320"/>
        <end position="339"/>
    </location>
</feature>
<sequence length="398" mass="45156">MLGLSIAILILIIWVVALFRQPDMSISILLLFSVIYYDNFISNIQIDLLLKILFLITFIIAGLRIGFVSKYLLTIIPSAFVIYFISIVHTQWTYNYSLVDSITAFTSLIIGLLIFCVNFNKQQELKILNVVSVLAIISLIVGIPLSAVHLVDYFGRDGLALAGASLATNLSFFGTIGVMASETLKNRTNLSRYRWLEYINFLIVCATLTRGGILASILILIPELLNFLKLAVYKTKYLMIFFIGLLASIYPIKLLYNEISKRTFQNGQLNTSGRFDAWNHIIAITNNKWYGNGYGYLKTMTGDTQLAAFTAAHNEYVRSYFETGIIGSTILIIILLSIFYWTLRSRVTKEFSYIIICCMAFLLYAFTDNCITNFRFWIPVMCVFSCMTVQGHSFKIVL</sequence>
<feature type="transmembrane region" description="Helical" evidence="5">
    <location>
        <begin position="127"/>
        <end position="147"/>
    </location>
</feature>
<dbReference type="InterPro" id="IPR051533">
    <property type="entry name" value="WaaL-like"/>
</dbReference>
<evidence type="ECO:0000256" key="2">
    <source>
        <dbReference type="ARBA" id="ARBA00022692"/>
    </source>
</evidence>
<feature type="domain" description="O-antigen ligase-related" evidence="6">
    <location>
        <begin position="201"/>
        <end position="331"/>
    </location>
</feature>
<feature type="transmembrane region" description="Helical" evidence="5">
    <location>
        <begin position="237"/>
        <end position="256"/>
    </location>
</feature>
<evidence type="ECO:0000256" key="4">
    <source>
        <dbReference type="ARBA" id="ARBA00023136"/>
    </source>
</evidence>
<dbReference type="PANTHER" id="PTHR37422">
    <property type="entry name" value="TEICHURONIC ACID BIOSYNTHESIS PROTEIN TUAE"/>
    <property type="match status" value="1"/>
</dbReference>
<dbReference type="Proteomes" id="UP000825100">
    <property type="component" value="Chromosome"/>
</dbReference>
<feature type="transmembrane region" description="Helical" evidence="5">
    <location>
        <begin position="159"/>
        <end position="180"/>
    </location>
</feature>
<dbReference type="InterPro" id="IPR007016">
    <property type="entry name" value="O-antigen_ligase-rel_domated"/>
</dbReference>
<evidence type="ECO:0000256" key="5">
    <source>
        <dbReference type="SAM" id="Phobius"/>
    </source>
</evidence>
<proteinExistence type="predicted"/>
<feature type="transmembrane region" description="Helical" evidence="5">
    <location>
        <begin position="71"/>
        <end position="90"/>
    </location>
</feature>
<reference evidence="7 8" key="1">
    <citation type="submission" date="2021-05" db="EMBL/GenBank/DDBJ databases">
        <title>Complete Genome Sequence of Latilactobacillus sp. Strain WDN19, a High D-Aspartate-producing Lactic Acid Bacterium Isolated from a Japanese Pickle.</title>
        <authorList>
            <person name="Kajitani K."/>
            <person name="Takahashi S."/>
        </authorList>
    </citation>
    <scope>NUCLEOTIDE SEQUENCE [LARGE SCALE GENOMIC DNA]</scope>
    <source>
        <strain evidence="7 8">WDN19</strain>
    </source>
</reference>
<accession>A0ABN6GLH5</accession>
<dbReference type="Pfam" id="PF04932">
    <property type="entry name" value="Wzy_C"/>
    <property type="match status" value="1"/>
</dbReference>
<feature type="transmembrane region" description="Helical" evidence="5">
    <location>
        <begin position="201"/>
        <end position="225"/>
    </location>
</feature>
<keyword evidence="3 5" id="KW-1133">Transmembrane helix</keyword>
<keyword evidence="2 5" id="KW-0812">Transmembrane</keyword>
<evidence type="ECO:0000313" key="8">
    <source>
        <dbReference type="Proteomes" id="UP000825100"/>
    </source>
</evidence>
<keyword evidence="4 5" id="KW-0472">Membrane</keyword>
<keyword evidence="8" id="KW-1185">Reference proteome</keyword>
<feature type="transmembrane region" description="Helical" evidence="5">
    <location>
        <begin position="44"/>
        <end position="64"/>
    </location>
</feature>
<feature type="transmembrane region" description="Helical" evidence="5">
    <location>
        <begin position="351"/>
        <end position="367"/>
    </location>
</feature>
<feature type="transmembrane region" description="Helical" evidence="5">
    <location>
        <begin position="102"/>
        <end position="120"/>
    </location>
</feature>
<gene>
    <name evidence="7" type="ORF">LTWDN19_16640</name>
</gene>
<dbReference type="PANTHER" id="PTHR37422:SF13">
    <property type="entry name" value="LIPOPOLYSACCHARIDE BIOSYNTHESIS PROTEIN PA4999-RELATED"/>
    <property type="match status" value="1"/>
</dbReference>
<dbReference type="EMBL" id="AP024685">
    <property type="protein sequence ID" value="BCX31097.1"/>
    <property type="molecule type" value="Genomic_DNA"/>
</dbReference>
<name>A0ABN6GLH5_LATCU</name>
<organism evidence="7 8">
    <name type="scientific">Latilactobacillus curvatus</name>
    <name type="common">Lactobacillus curvatus</name>
    <dbReference type="NCBI Taxonomy" id="28038"/>
    <lineage>
        <taxon>Bacteria</taxon>
        <taxon>Bacillati</taxon>
        <taxon>Bacillota</taxon>
        <taxon>Bacilli</taxon>
        <taxon>Lactobacillales</taxon>
        <taxon>Lactobacillaceae</taxon>
        <taxon>Latilactobacillus</taxon>
    </lineage>
</organism>
<protein>
    <recommendedName>
        <fullName evidence="6">O-antigen ligase-related domain-containing protein</fullName>
    </recommendedName>
</protein>
<evidence type="ECO:0000259" key="6">
    <source>
        <dbReference type="Pfam" id="PF04932"/>
    </source>
</evidence>
<evidence type="ECO:0000256" key="1">
    <source>
        <dbReference type="ARBA" id="ARBA00004141"/>
    </source>
</evidence>
<comment type="subcellular location">
    <subcellularLocation>
        <location evidence="1">Membrane</location>
        <topology evidence="1">Multi-pass membrane protein</topology>
    </subcellularLocation>
</comment>
<evidence type="ECO:0000313" key="7">
    <source>
        <dbReference type="EMBL" id="BCX31097.1"/>
    </source>
</evidence>